<reference evidence="2 3" key="1">
    <citation type="journal article" date="2013" name="Science">
        <title>Pandoraviruses: amoeba viruses with genomes up to 2.5 Mb reaching that of parasitic eukaryotes.</title>
        <authorList>
            <person name="Philippe N."/>
            <person name="Legendre M."/>
            <person name="Doutre G."/>
            <person name="Coute Y."/>
            <person name="Poirot O."/>
            <person name="Lescot M."/>
            <person name="Arslan D."/>
            <person name="Seltzer V."/>
            <person name="Bertaux L."/>
            <person name="Bruley C."/>
            <person name="Garin J."/>
            <person name="Claverie J.M."/>
            <person name="Abergel C."/>
        </authorList>
    </citation>
    <scope>NUCLEOTIDE SEQUENCE [LARGE SCALE GENOMIC DNA]</scope>
</reference>
<keyword evidence="1" id="KW-0472">Membrane</keyword>
<dbReference type="EMBL" id="KC977571">
    <property type="protein sequence ID" value="AGO84673.1"/>
    <property type="molecule type" value="Genomic_DNA"/>
</dbReference>
<protein>
    <submittedName>
        <fullName evidence="2">Uncharacterized protein</fullName>
    </submittedName>
</protein>
<accession>S4VWD6</accession>
<evidence type="ECO:0000313" key="2">
    <source>
        <dbReference type="EMBL" id="AGO84673.1"/>
    </source>
</evidence>
<organism evidence="2 3">
    <name type="scientific">Pandoravirus salinus</name>
    <dbReference type="NCBI Taxonomy" id="1349410"/>
    <lineage>
        <taxon>Viruses</taxon>
        <taxon>Pandoravirus</taxon>
    </lineage>
</organism>
<keyword evidence="3" id="KW-1185">Reference proteome</keyword>
<dbReference type="Proteomes" id="UP000204584">
    <property type="component" value="Segment"/>
</dbReference>
<evidence type="ECO:0000256" key="1">
    <source>
        <dbReference type="SAM" id="Phobius"/>
    </source>
</evidence>
<sequence>MWRSRAPLYPSRVWTIEVGPPAAGHTPPTVAISLSTGKHARGPRRLFFGFAAATARRSPLRTGVACTLGMTSACAVLLGEIPHFRRHTGRDLNDVMVRSVCMGAVPIVCVAASIAVVPASITVAGCAGAALFMVPVTGIVQTAIRTVTIKTTAHGAESTWLQCLAQTLFLAP</sequence>
<keyword evidence="1" id="KW-1133">Transmembrane helix</keyword>
<keyword evidence="1" id="KW-0812">Transmembrane</keyword>
<dbReference type="RefSeq" id="YP_008437746.1">
    <property type="nucleotide sequence ID" value="NC_022098.1"/>
</dbReference>
<proteinExistence type="predicted"/>
<dbReference type="KEGG" id="vg:16606460"/>
<evidence type="ECO:0000313" key="3">
    <source>
        <dbReference type="Proteomes" id="UP000204584"/>
    </source>
</evidence>
<gene>
    <name evidence="2" type="ORF">psal_cds_711</name>
</gene>
<feature type="transmembrane region" description="Helical" evidence="1">
    <location>
        <begin position="121"/>
        <end position="140"/>
    </location>
</feature>
<dbReference type="GeneID" id="16606460"/>
<feature type="transmembrane region" description="Helical" evidence="1">
    <location>
        <begin position="95"/>
        <end position="115"/>
    </location>
</feature>
<name>S4VWD6_9VIRU</name>